<keyword evidence="3" id="KW-0804">Transcription</keyword>
<keyword evidence="2" id="KW-0238">DNA-binding</keyword>
<evidence type="ECO:0000256" key="1">
    <source>
        <dbReference type="ARBA" id="ARBA00023015"/>
    </source>
</evidence>
<dbReference type="PANTHER" id="PTHR47506">
    <property type="entry name" value="TRANSCRIPTIONAL REGULATORY PROTEIN"/>
    <property type="match status" value="1"/>
</dbReference>
<reference evidence="7" key="1">
    <citation type="submission" date="2023-08" db="EMBL/GenBank/DDBJ databases">
        <title>Functional and genomic diversity of the sorghum phyllosphere microbiome.</title>
        <authorList>
            <person name="Shade A."/>
        </authorList>
    </citation>
    <scope>NUCLEOTIDE SEQUENCE</scope>
    <source>
        <strain evidence="7">SORGH_AS_0974</strain>
    </source>
</reference>
<evidence type="ECO:0000313" key="7">
    <source>
        <dbReference type="EMBL" id="MDR6103102.1"/>
    </source>
</evidence>
<dbReference type="Pfam" id="PF00440">
    <property type="entry name" value="TetR_N"/>
    <property type="match status" value="1"/>
</dbReference>
<dbReference type="InterPro" id="IPR001647">
    <property type="entry name" value="HTH_TetR"/>
</dbReference>
<dbReference type="PANTHER" id="PTHR47506:SF1">
    <property type="entry name" value="HTH-TYPE TRANSCRIPTIONAL REGULATOR YJDC"/>
    <property type="match status" value="1"/>
</dbReference>
<accession>A0AAJ2BDR3</accession>
<dbReference type="InterPro" id="IPR011075">
    <property type="entry name" value="TetR_C"/>
</dbReference>
<feature type="domain" description="Tetracyclin repressor-like C-terminal" evidence="6">
    <location>
        <begin position="101"/>
        <end position="190"/>
    </location>
</feature>
<name>A0AAJ2BDR3_9HYPH</name>
<evidence type="ECO:0000256" key="4">
    <source>
        <dbReference type="SAM" id="MobiDB-lite"/>
    </source>
</evidence>
<evidence type="ECO:0000256" key="3">
    <source>
        <dbReference type="ARBA" id="ARBA00023163"/>
    </source>
</evidence>
<dbReference type="Gene3D" id="1.10.357.10">
    <property type="entry name" value="Tetracycline Repressor, domain 2"/>
    <property type="match status" value="1"/>
</dbReference>
<feature type="region of interest" description="Disordered" evidence="4">
    <location>
        <begin position="1"/>
        <end position="22"/>
    </location>
</feature>
<feature type="domain" description="HTH tetR-type" evidence="5">
    <location>
        <begin position="31"/>
        <end position="76"/>
    </location>
</feature>
<evidence type="ECO:0000256" key="2">
    <source>
        <dbReference type="ARBA" id="ARBA00023125"/>
    </source>
</evidence>
<proteinExistence type="predicted"/>
<evidence type="ECO:0000259" key="6">
    <source>
        <dbReference type="Pfam" id="PF16925"/>
    </source>
</evidence>
<evidence type="ECO:0000313" key="8">
    <source>
        <dbReference type="Proteomes" id="UP001255601"/>
    </source>
</evidence>
<dbReference type="SUPFAM" id="SSF48498">
    <property type="entry name" value="Tetracyclin repressor-like, C-terminal domain"/>
    <property type="match status" value="1"/>
</dbReference>
<dbReference type="SUPFAM" id="SSF46689">
    <property type="entry name" value="Homeodomain-like"/>
    <property type="match status" value="1"/>
</dbReference>
<dbReference type="GO" id="GO:0003677">
    <property type="term" value="F:DNA binding"/>
    <property type="evidence" value="ECO:0007669"/>
    <property type="project" value="UniProtKB-KW"/>
</dbReference>
<evidence type="ECO:0000259" key="5">
    <source>
        <dbReference type="Pfam" id="PF00440"/>
    </source>
</evidence>
<dbReference type="AlphaFoldDB" id="A0AAJ2BDR3"/>
<comment type="caution">
    <text evidence="7">The sequence shown here is derived from an EMBL/GenBank/DDBJ whole genome shotgun (WGS) entry which is preliminary data.</text>
</comment>
<gene>
    <name evidence="7" type="ORF">QE369_003299</name>
</gene>
<keyword evidence="1" id="KW-0805">Transcription regulation</keyword>
<dbReference type="Pfam" id="PF16925">
    <property type="entry name" value="TetR_C_13"/>
    <property type="match status" value="1"/>
</dbReference>
<protein>
    <submittedName>
        <fullName evidence="7">AcrR family transcriptional regulator</fullName>
    </submittedName>
</protein>
<dbReference type="InterPro" id="IPR009057">
    <property type="entry name" value="Homeodomain-like_sf"/>
</dbReference>
<sequence>MNDVKNTEANNSEAPVRRRGRPPAFDRTEVLAKAGETFWRLGYEGASIVDLTAAMGITPQSLYAAFGSKADLYREALGWYGDAFATLTEEDLAAPDVIGTLCAWLDAQAKGFADPAHPPGCMISTAVLGCAVENDPVARLVAARREATIARLRERLERAKADGELKPTADPAALARFIGAIIQGMSVQARDGASAAELCALTRLANEELASQLR</sequence>
<dbReference type="Gene3D" id="1.10.10.60">
    <property type="entry name" value="Homeodomain-like"/>
    <property type="match status" value="1"/>
</dbReference>
<dbReference type="EMBL" id="JAVIZC010000003">
    <property type="protein sequence ID" value="MDR6103102.1"/>
    <property type="molecule type" value="Genomic_DNA"/>
</dbReference>
<organism evidence="7 8">
    <name type="scientific">Agrobacterium larrymoorei</name>
    <dbReference type="NCBI Taxonomy" id="160699"/>
    <lineage>
        <taxon>Bacteria</taxon>
        <taxon>Pseudomonadati</taxon>
        <taxon>Pseudomonadota</taxon>
        <taxon>Alphaproteobacteria</taxon>
        <taxon>Hyphomicrobiales</taxon>
        <taxon>Rhizobiaceae</taxon>
        <taxon>Rhizobium/Agrobacterium group</taxon>
        <taxon>Agrobacterium</taxon>
    </lineage>
</organism>
<dbReference type="Proteomes" id="UP001255601">
    <property type="component" value="Unassembled WGS sequence"/>
</dbReference>
<dbReference type="InterPro" id="IPR036271">
    <property type="entry name" value="Tet_transcr_reg_TetR-rel_C_sf"/>
</dbReference>